<dbReference type="EMBL" id="LLZG01000355">
    <property type="protein sequence ID" value="KUL27363.1"/>
    <property type="molecule type" value="Genomic_DNA"/>
</dbReference>
<evidence type="ECO:0000256" key="1">
    <source>
        <dbReference type="SAM" id="MobiDB-lite"/>
    </source>
</evidence>
<dbReference type="SUPFAM" id="SSF53098">
    <property type="entry name" value="Ribonuclease H-like"/>
    <property type="match status" value="1"/>
</dbReference>
<feature type="compositionally biased region" description="Basic and acidic residues" evidence="1">
    <location>
        <begin position="400"/>
        <end position="434"/>
    </location>
</feature>
<feature type="compositionally biased region" description="Low complexity" evidence="1">
    <location>
        <begin position="494"/>
        <end position="505"/>
    </location>
</feature>
<keyword evidence="4" id="KW-1185">Reference proteome</keyword>
<evidence type="ECO:0000313" key="3">
    <source>
        <dbReference type="EMBL" id="KUL27363.1"/>
    </source>
</evidence>
<dbReference type="AlphaFoldDB" id="A0A101JIE5"/>
<dbReference type="InterPro" id="IPR001584">
    <property type="entry name" value="Integrase_cat-core"/>
</dbReference>
<evidence type="ECO:0000313" key="4">
    <source>
        <dbReference type="Proteomes" id="UP000053923"/>
    </source>
</evidence>
<evidence type="ECO:0000259" key="2">
    <source>
        <dbReference type="PROSITE" id="PS50994"/>
    </source>
</evidence>
<feature type="region of interest" description="Disordered" evidence="1">
    <location>
        <begin position="391"/>
        <end position="448"/>
    </location>
</feature>
<dbReference type="GO" id="GO:0003676">
    <property type="term" value="F:nucleic acid binding"/>
    <property type="evidence" value="ECO:0007669"/>
    <property type="project" value="InterPro"/>
</dbReference>
<reference evidence="4" key="1">
    <citation type="submission" date="2015-10" db="EMBL/GenBank/DDBJ databases">
        <authorList>
            <person name="Ju K.-S."/>
            <person name="Doroghazi J.R."/>
            <person name="Metcalf W.W."/>
        </authorList>
    </citation>
    <scope>NUCLEOTIDE SEQUENCE [LARGE SCALE GENOMIC DNA]</scope>
    <source>
        <strain evidence="4">NRRL 3151</strain>
    </source>
</reference>
<feature type="domain" description="Integrase catalytic" evidence="2">
    <location>
        <begin position="122"/>
        <end position="316"/>
    </location>
</feature>
<organism evidence="3 4">
    <name type="scientific">Streptomyces regalis</name>
    <dbReference type="NCBI Taxonomy" id="68262"/>
    <lineage>
        <taxon>Bacteria</taxon>
        <taxon>Bacillati</taxon>
        <taxon>Actinomycetota</taxon>
        <taxon>Actinomycetes</taxon>
        <taxon>Kitasatosporales</taxon>
        <taxon>Streptomycetaceae</taxon>
        <taxon>Streptomyces</taxon>
    </lineage>
</organism>
<protein>
    <recommendedName>
        <fullName evidence="2">Integrase catalytic domain-containing protein</fullName>
    </recommendedName>
</protein>
<dbReference type="Gene3D" id="3.30.420.10">
    <property type="entry name" value="Ribonuclease H-like superfamily/Ribonuclease H"/>
    <property type="match status" value="1"/>
</dbReference>
<dbReference type="Proteomes" id="UP000053923">
    <property type="component" value="Unassembled WGS sequence"/>
</dbReference>
<dbReference type="Pfam" id="PF09299">
    <property type="entry name" value="Mu-transpos_C"/>
    <property type="match status" value="1"/>
</dbReference>
<proteinExistence type="predicted"/>
<dbReference type="GO" id="GO:0015074">
    <property type="term" value="P:DNA integration"/>
    <property type="evidence" value="ECO:0007669"/>
    <property type="project" value="InterPro"/>
</dbReference>
<dbReference type="PROSITE" id="PS50994">
    <property type="entry name" value="INTEGRASE"/>
    <property type="match status" value="1"/>
</dbReference>
<dbReference type="InterPro" id="IPR015378">
    <property type="entry name" value="Transposase-like_Mu_C"/>
</dbReference>
<comment type="caution">
    <text evidence="3">The sequence shown here is derived from an EMBL/GenBank/DDBJ whole genome shotgun (WGS) entry which is preliminary data.</text>
</comment>
<gene>
    <name evidence="3" type="ORF">ADL12_30420</name>
</gene>
<name>A0A101JIE5_9ACTN</name>
<sequence>MHLAETNSLAGEHITTVAQAFGVDPRTVRRWLDNAGEHDGRYTPQRRARFALDQPMRDAVALWCGNIAAAYRDLKTAGRLGSEPVSYATFHRAVTEHYTPGFLAGLKGGEQERRKFDVHFTREIGHRNQAWEADHVEASAWVNVSGHRRKPWITWFIDCATDAVCGLSISAQTPSRENILIAARAALQRGGDHGPFGGLPGLVRVDGGKDFLCETVALAFGVFGVRRVDLPPRHPELKGTVEALNNAVKKTLFPSLPGFTHAPHTSTRTRIDPDEHLLTYEAFVRIVLEWVHDWNHEHRIRTRGNRTPYELWHADLTPVYDPDPDELNAFTLQTHHQSLTINSDGVHWKKRRYLAPYMQGRGGTKVLLRYMPHQERTVELYDAKDETYLGPATLQNEASPEQRRDVKRAAEREASRLRTALKRAERQRRERFEADIVPTTPRPVSDLTQEQAAELLDGRRQDELARQARPDLAPLPEPTPSWQNPSAPAPSEPAPAGENPASAAPALPPLPDPSPSWHQPDHPAALTEEPSDEQHD</sequence>
<accession>A0A101JIE5</accession>
<dbReference type="InterPro" id="IPR036397">
    <property type="entry name" value="RNaseH_sf"/>
</dbReference>
<feature type="region of interest" description="Disordered" evidence="1">
    <location>
        <begin position="469"/>
        <end position="536"/>
    </location>
</feature>
<dbReference type="InterPro" id="IPR012337">
    <property type="entry name" value="RNaseH-like_sf"/>
</dbReference>